<dbReference type="EMBL" id="JARBDR010000813">
    <property type="protein sequence ID" value="KAJ8306570.1"/>
    <property type="molecule type" value="Genomic_DNA"/>
</dbReference>
<reference evidence="1 2" key="1">
    <citation type="submission" date="2022-12" db="EMBL/GenBank/DDBJ databases">
        <title>Chromosome-level genome of Tegillarca granosa.</title>
        <authorList>
            <person name="Kim J."/>
        </authorList>
    </citation>
    <scope>NUCLEOTIDE SEQUENCE [LARGE SCALE GENOMIC DNA]</scope>
    <source>
        <strain evidence="1">Teg-2019</strain>
        <tissue evidence="1">Adductor muscle</tissue>
    </source>
</reference>
<proteinExistence type="predicted"/>
<name>A0ABQ9ET46_TEGGR</name>
<evidence type="ECO:0000313" key="2">
    <source>
        <dbReference type="Proteomes" id="UP001217089"/>
    </source>
</evidence>
<evidence type="ECO:0000313" key="1">
    <source>
        <dbReference type="EMBL" id="KAJ8306570.1"/>
    </source>
</evidence>
<accession>A0ABQ9ET46</accession>
<gene>
    <name evidence="1" type="ORF">KUTeg_017115</name>
</gene>
<organism evidence="1 2">
    <name type="scientific">Tegillarca granosa</name>
    <name type="common">Malaysian cockle</name>
    <name type="synonym">Anadara granosa</name>
    <dbReference type="NCBI Taxonomy" id="220873"/>
    <lineage>
        <taxon>Eukaryota</taxon>
        <taxon>Metazoa</taxon>
        <taxon>Spiralia</taxon>
        <taxon>Lophotrochozoa</taxon>
        <taxon>Mollusca</taxon>
        <taxon>Bivalvia</taxon>
        <taxon>Autobranchia</taxon>
        <taxon>Pteriomorphia</taxon>
        <taxon>Arcoida</taxon>
        <taxon>Arcoidea</taxon>
        <taxon>Arcidae</taxon>
        <taxon>Tegillarca</taxon>
    </lineage>
</organism>
<dbReference type="Proteomes" id="UP001217089">
    <property type="component" value="Unassembled WGS sequence"/>
</dbReference>
<protein>
    <submittedName>
        <fullName evidence="1">Uncharacterized protein</fullName>
    </submittedName>
</protein>
<sequence>MKNRLADYGIKTGMMKQEIWLNSYQHLIPVNHRYTDRELQQDRQFTKPEMMFIQGDWCLTCTGERSLMVDNGDNSRVLIFSTVENLQHLANAYAIFCDGTFYTCPTIFNQLYTIHAMVNSVM</sequence>
<comment type="caution">
    <text evidence="1">The sequence shown here is derived from an EMBL/GenBank/DDBJ whole genome shotgun (WGS) entry which is preliminary data.</text>
</comment>
<keyword evidence="2" id="KW-1185">Reference proteome</keyword>